<organism evidence="1 2">
    <name type="scientific">Araneus ventricosus</name>
    <name type="common">Orbweaver spider</name>
    <name type="synonym">Epeira ventricosa</name>
    <dbReference type="NCBI Taxonomy" id="182803"/>
    <lineage>
        <taxon>Eukaryota</taxon>
        <taxon>Metazoa</taxon>
        <taxon>Ecdysozoa</taxon>
        <taxon>Arthropoda</taxon>
        <taxon>Chelicerata</taxon>
        <taxon>Arachnida</taxon>
        <taxon>Araneae</taxon>
        <taxon>Araneomorphae</taxon>
        <taxon>Entelegynae</taxon>
        <taxon>Araneoidea</taxon>
        <taxon>Araneidae</taxon>
        <taxon>Araneus</taxon>
    </lineage>
</organism>
<gene>
    <name evidence="1" type="ORF">AVEN_190607_1</name>
</gene>
<sequence>MSSGTYLSKYATIFGIIDLASNDGIQIRPYENLKALDQSAGKGRRNIIGCLKLRIRGQNAPHNFGRVVPKPVVNVTIRRELTWNGRKV</sequence>
<dbReference type="Proteomes" id="UP000499080">
    <property type="component" value="Unassembled WGS sequence"/>
</dbReference>
<evidence type="ECO:0000313" key="2">
    <source>
        <dbReference type="Proteomes" id="UP000499080"/>
    </source>
</evidence>
<dbReference type="AlphaFoldDB" id="A0A4Y2CEF6"/>
<accession>A0A4Y2CEF6</accession>
<evidence type="ECO:0000313" key="1">
    <source>
        <dbReference type="EMBL" id="GBM02188.1"/>
    </source>
</evidence>
<name>A0A4Y2CEF6_ARAVE</name>
<proteinExistence type="predicted"/>
<protein>
    <submittedName>
        <fullName evidence="1">Uncharacterized protein</fullName>
    </submittedName>
</protein>
<keyword evidence="2" id="KW-1185">Reference proteome</keyword>
<comment type="caution">
    <text evidence="1">The sequence shown here is derived from an EMBL/GenBank/DDBJ whole genome shotgun (WGS) entry which is preliminary data.</text>
</comment>
<reference evidence="1 2" key="1">
    <citation type="journal article" date="2019" name="Sci. Rep.">
        <title>Orb-weaving spider Araneus ventricosus genome elucidates the spidroin gene catalogue.</title>
        <authorList>
            <person name="Kono N."/>
            <person name="Nakamura H."/>
            <person name="Ohtoshi R."/>
            <person name="Moran D.A.P."/>
            <person name="Shinohara A."/>
            <person name="Yoshida Y."/>
            <person name="Fujiwara M."/>
            <person name="Mori M."/>
            <person name="Tomita M."/>
            <person name="Arakawa K."/>
        </authorList>
    </citation>
    <scope>NUCLEOTIDE SEQUENCE [LARGE SCALE GENOMIC DNA]</scope>
</reference>
<dbReference type="EMBL" id="BGPR01000177">
    <property type="protein sequence ID" value="GBM02188.1"/>
    <property type="molecule type" value="Genomic_DNA"/>
</dbReference>